<evidence type="ECO:0000259" key="6">
    <source>
        <dbReference type="PROSITE" id="PS50023"/>
    </source>
</evidence>
<dbReference type="GeneTree" id="ENSGT00950000183159"/>
<dbReference type="Pfam" id="PF00412">
    <property type="entry name" value="LIM"/>
    <property type="match status" value="1"/>
</dbReference>
<dbReference type="FunFam" id="2.10.110.10:FF:000041">
    <property type="entry name" value="LIM and calponin homology domains 1"/>
    <property type="match status" value="1"/>
</dbReference>
<dbReference type="PROSITE" id="PS50023">
    <property type="entry name" value="LIM_DOMAIN_2"/>
    <property type="match status" value="1"/>
</dbReference>
<dbReference type="InterPro" id="IPR031865">
    <property type="entry name" value="DUF4757"/>
</dbReference>
<dbReference type="SUPFAM" id="SSF47576">
    <property type="entry name" value="Calponin-homology domain, CH-domain"/>
    <property type="match status" value="1"/>
</dbReference>
<feature type="compositionally biased region" description="Polar residues" evidence="5">
    <location>
        <begin position="189"/>
        <end position="199"/>
    </location>
</feature>
<keyword evidence="1 4" id="KW-0479">Metal-binding</keyword>
<feature type="domain" description="LIM zinc-binding" evidence="6">
    <location>
        <begin position="773"/>
        <end position="839"/>
    </location>
</feature>
<feature type="compositionally biased region" description="Low complexity" evidence="5">
    <location>
        <begin position="485"/>
        <end position="499"/>
    </location>
</feature>
<feature type="compositionally biased region" description="Basic and acidic residues" evidence="5">
    <location>
        <begin position="212"/>
        <end position="236"/>
    </location>
</feature>
<feature type="compositionally biased region" description="Basic and acidic residues" evidence="5">
    <location>
        <begin position="271"/>
        <end position="280"/>
    </location>
</feature>
<dbReference type="Gene3D" id="1.10.418.10">
    <property type="entry name" value="Calponin-like domain"/>
    <property type="match status" value="1"/>
</dbReference>
<keyword evidence="8" id="KW-1185">Reference proteome</keyword>
<name>A0AAX7VK36_ASTCA</name>
<accession>A0AAX7VK36</accession>
<dbReference type="Ensembl" id="ENSACLT00000080200.1">
    <property type="protein sequence ID" value="ENSACLP00000082099.1"/>
    <property type="gene ID" value="ENSACLG00000013368.2"/>
</dbReference>
<feature type="region of interest" description="Disordered" evidence="5">
    <location>
        <begin position="705"/>
        <end position="748"/>
    </location>
</feature>
<evidence type="ECO:0000256" key="3">
    <source>
        <dbReference type="ARBA" id="ARBA00023038"/>
    </source>
</evidence>
<evidence type="ECO:0000256" key="1">
    <source>
        <dbReference type="ARBA" id="ARBA00022723"/>
    </source>
</evidence>
<feature type="region of interest" description="Disordered" evidence="5">
    <location>
        <begin position="527"/>
        <end position="629"/>
    </location>
</feature>
<keyword evidence="2 4" id="KW-0862">Zinc</keyword>
<dbReference type="PANTHER" id="PTHR15551">
    <property type="entry name" value="LIM DOMAIN ONLY 7"/>
    <property type="match status" value="1"/>
</dbReference>
<dbReference type="GO" id="GO:0001725">
    <property type="term" value="C:stress fiber"/>
    <property type="evidence" value="ECO:0007669"/>
    <property type="project" value="TreeGrafter"/>
</dbReference>
<evidence type="ECO:0000313" key="8">
    <source>
        <dbReference type="Proteomes" id="UP000265100"/>
    </source>
</evidence>
<evidence type="ECO:0000313" key="7">
    <source>
        <dbReference type="Ensembl" id="ENSACLP00000082099.1"/>
    </source>
</evidence>
<dbReference type="GO" id="GO:0032034">
    <property type="term" value="F:myosin II head/neck binding"/>
    <property type="evidence" value="ECO:0007669"/>
    <property type="project" value="TreeGrafter"/>
</dbReference>
<evidence type="ECO:0000256" key="5">
    <source>
        <dbReference type="SAM" id="MobiDB-lite"/>
    </source>
</evidence>
<dbReference type="PROSITE" id="PS00478">
    <property type="entry name" value="LIM_DOMAIN_1"/>
    <property type="match status" value="1"/>
</dbReference>
<sequence length="845" mass="96186">MKLETERKGERGGNRRFIFEIKRSFKATTLLFYASFVRLLSSIRPGLVKKINRLPTPIAGLDNLSVFLRGCEELGLKGSQLFDPGDLQDTSTRPTAKGSDGSRKLKNVLITIYWLGRAANSCTSYNGPTLDLKEFEGLLSQMRKETEEAESPKRSIRDSGYIDCWDSERSDSLSPPRHGREDSFDSLDSFGSRSRQTPSPDVLVARGSSDGRGSDSESDGAPHRKMPDVRKDDMLARRTSVSEPRTAVPFNQYLPNKSNQSGYLPTPLRKKSNDKEEGGRKSWSTATSPVGGDRPLRSVSMIDMRGEEEATLQPHSQVRHERMHNQYNKMKEEEDHWQDDLARWKSRRRSISQDLIKKEEERKMMERLMSGDTYTSQRRRSIKTYREIVEDKERREEDLRQAYKKAKTPEEATAILQRYAQRFSISETVLERLQLPKLLDRSISADPSFPTSPFPYLRQQSAPTPKFTSTFEARIEEFPKEPSSHQRSQIRSRSSEPPSTRALSPKPVPLLMPKPYFQARPVDGLLRVNGDVGSDDVPTTPESQGRDSPPHFQASPSQSKNSTVDGAVDVPLSETSLPHSTHTSSREGSPVSTKAKETQDVTEIASEDTQEVQEEKVTESTPPSRPTSLPSVRIPMFYSYLHFFVSVPVLPQAKRGDRWSWDPDEERKRQERWQQEQERMLQEKYQREQEKLKEEWEKAQKEVAEEERKYHEEERRILEETVTPLTPRSSALPSPSRDELSSLPNDPQDTIVRSLADWERKQELLERSVSGKKLCSSCGQPLGKGAAMIIETLSLYFHIHCFKCGVCKGQLGDTTTGTDVRIKNGLLNCHQCYIRSRSAGQPTTL</sequence>
<dbReference type="Gene3D" id="2.10.110.10">
    <property type="entry name" value="Cysteine Rich Protein"/>
    <property type="match status" value="1"/>
</dbReference>
<dbReference type="PANTHER" id="PTHR15551:SF5">
    <property type="entry name" value="LIM AND CALPONIN HOMOLOGY DOMAINS-CONTAINING PROTEIN 1 ISOFORM X1"/>
    <property type="match status" value="1"/>
</dbReference>
<dbReference type="InterPro" id="IPR036872">
    <property type="entry name" value="CH_dom_sf"/>
</dbReference>
<feature type="compositionally biased region" description="Polar residues" evidence="5">
    <location>
        <begin position="573"/>
        <end position="592"/>
    </location>
</feature>
<reference evidence="7" key="3">
    <citation type="submission" date="2025-09" db="UniProtKB">
        <authorList>
            <consortium name="Ensembl"/>
        </authorList>
    </citation>
    <scope>IDENTIFICATION</scope>
</reference>
<dbReference type="Pfam" id="PF15949">
    <property type="entry name" value="DUF4757"/>
    <property type="match status" value="1"/>
</dbReference>
<dbReference type="AlphaFoldDB" id="A0AAX7VK36"/>
<dbReference type="Proteomes" id="UP000265100">
    <property type="component" value="Chromosome 2"/>
</dbReference>
<feature type="region of interest" description="Disordered" evidence="5">
    <location>
        <begin position="478"/>
        <end position="515"/>
    </location>
</feature>
<feature type="compositionally biased region" description="Polar residues" evidence="5">
    <location>
        <begin position="253"/>
        <end position="263"/>
    </location>
</feature>
<dbReference type="GO" id="GO:0051893">
    <property type="term" value="P:regulation of focal adhesion assembly"/>
    <property type="evidence" value="ECO:0007669"/>
    <property type="project" value="TreeGrafter"/>
</dbReference>
<proteinExistence type="predicted"/>
<dbReference type="CDD" id="cd08368">
    <property type="entry name" value="LIM"/>
    <property type="match status" value="1"/>
</dbReference>
<protein>
    <recommendedName>
        <fullName evidence="6">LIM zinc-binding domain-containing protein</fullName>
    </recommendedName>
</protein>
<organism evidence="7 8">
    <name type="scientific">Astatotilapia calliptera</name>
    <name type="common">Eastern happy</name>
    <name type="synonym">Chromis callipterus</name>
    <dbReference type="NCBI Taxonomy" id="8154"/>
    <lineage>
        <taxon>Eukaryota</taxon>
        <taxon>Metazoa</taxon>
        <taxon>Chordata</taxon>
        <taxon>Craniata</taxon>
        <taxon>Vertebrata</taxon>
        <taxon>Euteleostomi</taxon>
        <taxon>Actinopterygii</taxon>
        <taxon>Neopterygii</taxon>
        <taxon>Teleostei</taxon>
        <taxon>Neoteleostei</taxon>
        <taxon>Acanthomorphata</taxon>
        <taxon>Ovalentaria</taxon>
        <taxon>Cichlomorphae</taxon>
        <taxon>Cichliformes</taxon>
        <taxon>Cichlidae</taxon>
        <taxon>African cichlids</taxon>
        <taxon>Pseudocrenilabrinae</taxon>
        <taxon>Haplochromini</taxon>
        <taxon>Astatotilapia</taxon>
    </lineage>
</organism>
<dbReference type="GO" id="GO:0051496">
    <property type="term" value="P:positive regulation of stress fiber assembly"/>
    <property type="evidence" value="ECO:0007669"/>
    <property type="project" value="TreeGrafter"/>
</dbReference>
<feature type="compositionally biased region" description="Basic and acidic residues" evidence="5">
    <location>
        <begin position="705"/>
        <end position="719"/>
    </location>
</feature>
<keyword evidence="3 4" id="KW-0440">LIM domain</keyword>
<feature type="compositionally biased region" description="Low complexity" evidence="5">
    <location>
        <begin position="619"/>
        <end position="629"/>
    </location>
</feature>
<feature type="compositionally biased region" description="Polar residues" evidence="5">
    <location>
        <begin position="554"/>
        <end position="564"/>
    </location>
</feature>
<evidence type="ECO:0000256" key="2">
    <source>
        <dbReference type="ARBA" id="ARBA00022833"/>
    </source>
</evidence>
<dbReference type="GO" id="GO:0046872">
    <property type="term" value="F:metal ion binding"/>
    <property type="evidence" value="ECO:0007669"/>
    <property type="project" value="UniProtKB-KW"/>
</dbReference>
<dbReference type="InterPro" id="IPR001781">
    <property type="entry name" value="Znf_LIM"/>
</dbReference>
<reference evidence="7" key="2">
    <citation type="submission" date="2025-08" db="UniProtKB">
        <authorList>
            <consortium name="Ensembl"/>
        </authorList>
    </citation>
    <scope>IDENTIFICATION</scope>
</reference>
<evidence type="ECO:0000256" key="4">
    <source>
        <dbReference type="PROSITE-ProRule" id="PRU00125"/>
    </source>
</evidence>
<reference evidence="7" key="1">
    <citation type="submission" date="2018-05" db="EMBL/GenBank/DDBJ databases">
        <authorList>
            <person name="Datahose"/>
        </authorList>
    </citation>
    <scope>NUCLEOTIDE SEQUENCE</scope>
</reference>
<dbReference type="SMART" id="SM00132">
    <property type="entry name" value="LIM"/>
    <property type="match status" value="1"/>
</dbReference>
<feature type="compositionally biased region" description="Polar residues" evidence="5">
    <location>
        <begin position="723"/>
        <end position="733"/>
    </location>
</feature>
<feature type="region of interest" description="Disordered" evidence="5">
    <location>
        <begin position="167"/>
        <end position="297"/>
    </location>
</feature>